<dbReference type="Proteomes" id="UP000664534">
    <property type="component" value="Unassembled WGS sequence"/>
</dbReference>
<gene>
    <name evidence="2" type="ORF">IMSHALPRED_009890</name>
</gene>
<evidence type="ECO:0000313" key="3">
    <source>
        <dbReference type="Proteomes" id="UP000664534"/>
    </source>
</evidence>
<feature type="region of interest" description="Disordered" evidence="1">
    <location>
        <begin position="471"/>
        <end position="495"/>
    </location>
</feature>
<dbReference type="AlphaFoldDB" id="A0A8H3EST1"/>
<evidence type="ECO:0000256" key="1">
    <source>
        <dbReference type="SAM" id="MobiDB-lite"/>
    </source>
</evidence>
<feature type="region of interest" description="Disordered" evidence="1">
    <location>
        <begin position="1"/>
        <end position="29"/>
    </location>
</feature>
<feature type="compositionally biased region" description="Polar residues" evidence="1">
    <location>
        <begin position="381"/>
        <end position="404"/>
    </location>
</feature>
<keyword evidence="3" id="KW-1185">Reference proteome</keyword>
<evidence type="ECO:0008006" key="4">
    <source>
        <dbReference type="Google" id="ProtNLM"/>
    </source>
</evidence>
<accession>A0A8H3EST1</accession>
<proteinExistence type="predicted"/>
<protein>
    <recommendedName>
        <fullName evidence="4">Fork-head domain-containing protein</fullName>
    </recommendedName>
</protein>
<feature type="compositionally biased region" description="Basic and acidic residues" evidence="1">
    <location>
        <begin position="69"/>
        <end position="81"/>
    </location>
</feature>
<dbReference type="EMBL" id="CAJPDT010000008">
    <property type="protein sequence ID" value="CAF9910998.1"/>
    <property type="molecule type" value="Genomic_DNA"/>
</dbReference>
<sequence>MARETPVASQPRSDLETNEQRSRRRGTGLYAGNWEYVTDEEIVPEYVNVAQKIADLEGRTTRRAYAKLTSRERGEDLDRPADLPSEDSVRKSSRARNVIDYSGLSGPDDSIHEIITPKQTEEVDRPPAQVAKQLSPSTSASTTSNRSTLIPDHPSRSTSASTAMVIEQPERPNLSWNAIVYEVLATSDKALTFPQLMHGIRERYPFFKSAAQEKVLNSGVKNPLYFHEAFCKGDVVDGKQTWALKPGEWLDKKTGQVLTPRPRYTIPLPRLTEQAHETANHNPVDLTSELSHSYNPRSGNPRFGREILNSPEIPDSQGAEATTSSQQETDDRVATKDAPHLEGPTGTPELADAADDTSTSAFVETRSPGQTAQPRFHWATPTFSPINSTAKNTLPSSDGTNTQRDQSHTSTIDHEASAIAAQPNSAVLAVQIPSSIPSSTAESRRESSIITETQVASKSLPLMRAVSPTFVPSSLGDRGASSQTTSTTPPAPKLSVTSLAYPQLDLFPPEGKTGAKENAYVQVQLRE</sequence>
<name>A0A8H3EST1_9LECA</name>
<feature type="compositionally biased region" description="Polar residues" evidence="1">
    <location>
        <begin position="288"/>
        <end position="298"/>
    </location>
</feature>
<organism evidence="2 3">
    <name type="scientific">Imshaugia aleurites</name>
    <dbReference type="NCBI Taxonomy" id="172621"/>
    <lineage>
        <taxon>Eukaryota</taxon>
        <taxon>Fungi</taxon>
        <taxon>Dikarya</taxon>
        <taxon>Ascomycota</taxon>
        <taxon>Pezizomycotina</taxon>
        <taxon>Lecanoromycetes</taxon>
        <taxon>OSLEUM clade</taxon>
        <taxon>Lecanoromycetidae</taxon>
        <taxon>Lecanorales</taxon>
        <taxon>Lecanorineae</taxon>
        <taxon>Parmeliaceae</taxon>
        <taxon>Imshaugia</taxon>
    </lineage>
</organism>
<comment type="caution">
    <text evidence="2">The sequence shown here is derived from an EMBL/GenBank/DDBJ whole genome shotgun (WGS) entry which is preliminary data.</text>
</comment>
<dbReference type="InterPro" id="IPR036388">
    <property type="entry name" value="WH-like_DNA-bd_sf"/>
</dbReference>
<reference evidence="2" key="1">
    <citation type="submission" date="2021-03" db="EMBL/GenBank/DDBJ databases">
        <authorList>
            <person name="Tagirdzhanova G."/>
        </authorList>
    </citation>
    <scope>NUCLEOTIDE SEQUENCE</scope>
</reference>
<feature type="compositionally biased region" description="Basic and acidic residues" evidence="1">
    <location>
        <begin position="329"/>
        <end position="340"/>
    </location>
</feature>
<feature type="region of interest" description="Disordered" evidence="1">
    <location>
        <begin position="285"/>
        <end position="412"/>
    </location>
</feature>
<feature type="compositionally biased region" description="Low complexity" evidence="1">
    <location>
        <begin position="135"/>
        <end position="148"/>
    </location>
</feature>
<feature type="region of interest" description="Disordered" evidence="1">
    <location>
        <begin position="67"/>
        <end position="162"/>
    </location>
</feature>
<dbReference type="Gene3D" id="1.10.10.10">
    <property type="entry name" value="Winged helix-like DNA-binding domain superfamily/Winged helix DNA-binding domain"/>
    <property type="match status" value="1"/>
</dbReference>
<evidence type="ECO:0000313" key="2">
    <source>
        <dbReference type="EMBL" id="CAF9910998.1"/>
    </source>
</evidence>
<dbReference type="OrthoDB" id="5359897at2759"/>